<keyword evidence="8" id="KW-1185">Reference proteome</keyword>
<dbReference type="AlphaFoldDB" id="A0A380KZY7"/>
<dbReference type="SUPFAM" id="SSF103473">
    <property type="entry name" value="MFS general substrate transporter"/>
    <property type="match status" value="1"/>
</dbReference>
<evidence type="ECO:0000313" key="8">
    <source>
        <dbReference type="Proteomes" id="UP000254634"/>
    </source>
</evidence>
<keyword evidence="5 6" id="KW-0472">Membrane</keyword>
<gene>
    <name evidence="7" type="primary">dsg</name>
    <name evidence="7" type="ORF">NCTC13765_01185</name>
</gene>
<evidence type="ECO:0000313" key="7">
    <source>
        <dbReference type="EMBL" id="SUN76687.1"/>
    </source>
</evidence>
<sequence>MKLLIKNSLFRVIALSRFFNYLGASIYNLVFVVFAASLPHAKFAVGTANIILLAPILFTVYVGKRADHTRDKGYWLIATGYIQAILFVLVAMLTYQKSLIAFSFVCLINIISDILSDYRGGLQMPIFQKNIPEEDRMEAYSFTQFLSIICSISGQALGVWLLAISNQNFFFVASINALAFLLSSTILYFYRKQLTHAPVTIKKSEKNTFFLTQAKEIFKLGEEIFQKEEKSNFILLLAIIAIINALGGSLNAIFNLSLLNRPFWNLTFSQSLFLIQVVVMAGMVLGSLTPKDYFAKLSVAQIVLWAILPIVLIGLNQIFYSSQLITLLSAMFLMYLAAKVNPKLNALLLNNLPSDILAQTSSFLSLLFSLSLPVGTTLFTALAVWNMTICWTVFTLLGLFALGLAWKNR</sequence>
<dbReference type="OrthoDB" id="2293709at2"/>
<dbReference type="Proteomes" id="UP000254634">
    <property type="component" value="Unassembled WGS sequence"/>
</dbReference>
<evidence type="ECO:0000256" key="3">
    <source>
        <dbReference type="ARBA" id="ARBA00022692"/>
    </source>
</evidence>
<feature type="transmembrane region" description="Helical" evidence="6">
    <location>
        <begin position="99"/>
        <end position="118"/>
    </location>
</feature>
<feature type="transmembrane region" description="Helical" evidence="6">
    <location>
        <begin position="139"/>
        <end position="163"/>
    </location>
</feature>
<comment type="subcellular location">
    <subcellularLocation>
        <location evidence="1">Cell membrane</location>
        <topology evidence="1">Multi-pass membrane protein</topology>
    </subcellularLocation>
</comment>
<dbReference type="EMBL" id="UHFR01000005">
    <property type="protein sequence ID" value="SUN76687.1"/>
    <property type="molecule type" value="Genomic_DNA"/>
</dbReference>
<dbReference type="GO" id="GO:0005886">
    <property type="term" value="C:plasma membrane"/>
    <property type="evidence" value="ECO:0007669"/>
    <property type="project" value="UniProtKB-SubCell"/>
</dbReference>
<evidence type="ECO:0000256" key="6">
    <source>
        <dbReference type="SAM" id="Phobius"/>
    </source>
</evidence>
<feature type="transmembrane region" description="Helical" evidence="6">
    <location>
        <begin position="43"/>
        <end position="62"/>
    </location>
</feature>
<evidence type="ECO:0000256" key="5">
    <source>
        <dbReference type="ARBA" id="ARBA00023136"/>
    </source>
</evidence>
<name>A0A380KZY7_9STRE</name>
<feature type="transmembrane region" description="Helical" evidence="6">
    <location>
        <begin position="356"/>
        <end position="376"/>
    </location>
</feature>
<evidence type="ECO:0000256" key="4">
    <source>
        <dbReference type="ARBA" id="ARBA00022989"/>
    </source>
</evidence>
<feature type="transmembrane region" description="Helical" evidence="6">
    <location>
        <begin position="293"/>
        <end position="312"/>
    </location>
</feature>
<dbReference type="STRING" id="1123307.GCA_000380065_00083"/>
<accession>A0A380KZY7</accession>
<feature type="transmembrane region" description="Helical" evidence="6">
    <location>
        <begin position="382"/>
        <end position="406"/>
    </location>
</feature>
<dbReference type="RefSeq" id="WP_018370765.1">
    <property type="nucleotide sequence ID" value="NZ_UHFR01000005.1"/>
</dbReference>
<dbReference type="PANTHER" id="PTHR23513:SF6">
    <property type="entry name" value="MAJOR FACILITATOR SUPERFAMILY ASSOCIATED DOMAIN-CONTAINING PROTEIN"/>
    <property type="match status" value="1"/>
</dbReference>
<protein>
    <submittedName>
        <fullName evidence="7">Permease</fullName>
    </submittedName>
</protein>
<feature type="transmembrane region" description="Helical" evidence="6">
    <location>
        <begin position="74"/>
        <end position="93"/>
    </location>
</feature>
<dbReference type="InterPro" id="IPR036259">
    <property type="entry name" value="MFS_trans_sf"/>
</dbReference>
<evidence type="ECO:0000256" key="2">
    <source>
        <dbReference type="ARBA" id="ARBA00022475"/>
    </source>
</evidence>
<feature type="transmembrane region" description="Helical" evidence="6">
    <location>
        <begin position="169"/>
        <end position="190"/>
    </location>
</feature>
<proteinExistence type="predicted"/>
<feature type="transmembrane region" description="Helical" evidence="6">
    <location>
        <begin position="266"/>
        <end position="286"/>
    </location>
</feature>
<organism evidence="7 8">
    <name type="scientific">Streptococcus massiliensis</name>
    <dbReference type="NCBI Taxonomy" id="313439"/>
    <lineage>
        <taxon>Bacteria</taxon>
        <taxon>Bacillati</taxon>
        <taxon>Bacillota</taxon>
        <taxon>Bacilli</taxon>
        <taxon>Lactobacillales</taxon>
        <taxon>Streptococcaceae</taxon>
        <taxon>Streptococcus</taxon>
    </lineage>
</organism>
<feature type="transmembrane region" description="Helical" evidence="6">
    <location>
        <begin position="233"/>
        <end position="254"/>
    </location>
</feature>
<keyword evidence="3 6" id="KW-0812">Transmembrane</keyword>
<reference evidence="7" key="1">
    <citation type="submission" date="2018-06" db="EMBL/GenBank/DDBJ databases">
        <authorList>
            <consortium name="Pathogen Informatics"/>
            <person name="Doyle S."/>
        </authorList>
    </citation>
    <scope>NUCLEOTIDE SEQUENCE [LARGE SCALE GENOMIC DNA]</scope>
    <source>
        <strain evidence="7">NCTC13765</strain>
    </source>
</reference>
<evidence type="ECO:0000256" key="1">
    <source>
        <dbReference type="ARBA" id="ARBA00004651"/>
    </source>
</evidence>
<keyword evidence="2" id="KW-1003">Cell membrane</keyword>
<dbReference type="PANTHER" id="PTHR23513">
    <property type="entry name" value="INTEGRAL MEMBRANE EFFLUX PROTEIN-RELATED"/>
    <property type="match status" value="1"/>
</dbReference>
<feature type="transmembrane region" description="Helical" evidence="6">
    <location>
        <begin position="12"/>
        <end position="37"/>
    </location>
</feature>
<keyword evidence="4 6" id="KW-1133">Transmembrane helix</keyword>
<dbReference type="Gene3D" id="1.20.1250.20">
    <property type="entry name" value="MFS general substrate transporter like domains"/>
    <property type="match status" value="1"/>
</dbReference>
<feature type="transmembrane region" description="Helical" evidence="6">
    <location>
        <begin position="318"/>
        <end position="336"/>
    </location>
</feature>